<feature type="region of interest" description="Disordered" evidence="1">
    <location>
        <begin position="149"/>
        <end position="214"/>
    </location>
</feature>
<evidence type="ECO:0000313" key="2">
    <source>
        <dbReference type="EMBL" id="MED6133291.1"/>
    </source>
</evidence>
<evidence type="ECO:0000256" key="1">
    <source>
        <dbReference type="SAM" id="MobiDB-lite"/>
    </source>
</evidence>
<accession>A0ABU6SAS4</accession>
<proteinExistence type="predicted"/>
<dbReference type="EMBL" id="JASCZI010060518">
    <property type="protein sequence ID" value="MED6133291.1"/>
    <property type="molecule type" value="Genomic_DNA"/>
</dbReference>
<dbReference type="Proteomes" id="UP001341840">
    <property type="component" value="Unassembled WGS sequence"/>
</dbReference>
<name>A0ABU6SAS4_9FABA</name>
<evidence type="ECO:0000313" key="3">
    <source>
        <dbReference type="Proteomes" id="UP001341840"/>
    </source>
</evidence>
<comment type="caution">
    <text evidence="2">The sequence shown here is derived from an EMBL/GenBank/DDBJ whole genome shotgun (WGS) entry which is preliminary data.</text>
</comment>
<feature type="compositionally biased region" description="Pro residues" evidence="1">
    <location>
        <begin position="183"/>
        <end position="201"/>
    </location>
</feature>
<organism evidence="2 3">
    <name type="scientific">Stylosanthes scabra</name>
    <dbReference type="NCBI Taxonomy" id="79078"/>
    <lineage>
        <taxon>Eukaryota</taxon>
        <taxon>Viridiplantae</taxon>
        <taxon>Streptophyta</taxon>
        <taxon>Embryophyta</taxon>
        <taxon>Tracheophyta</taxon>
        <taxon>Spermatophyta</taxon>
        <taxon>Magnoliopsida</taxon>
        <taxon>eudicotyledons</taxon>
        <taxon>Gunneridae</taxon>
        <taxon>Pentapetalae</taxon>
        <taxon>rosids</taxon>
        <taxon>fabids</taxon>
        <taxon>Fabales</taxon>
        <taxon>Fabaceae</taxon>
        <taxon>Papilionoideae</taxon>
        <taxon>50 kb inversion clade</taxon>
        <taxon>dalbergioids sensu lato</taxon>
        <taxon>Dalbergieae</taxon>
        <taxon>Pterocarpus clade</taxon>
        <taxon>Stylosanthes</taxon>
    </lineage>
</organism>
<reference evidence="2 3" key="1">
    <citation type="journal article" date="2023" name="Plants (Basel)">
        <title>Bridging the Gap: Combining Genomics and Transcriptomics Approaches to Understand Stylosanthes scabra, an Orphan Legume from the Brazilian Caatinga.</title>
        <authorList>
            <person name="Ferreira-Neto J.R.C."/>
            <person name="da Silva M.D."/>
            <person name="Binneck E."/>
            <person name="de Melo N.F."/>
            <person name="da Silva R.H."/>
            <person name="de Melo A.L.T.M."/>
            <person name="Pandolfi V."/>
            <person name="Bustamante F.O."/>
            <person name="Brasileiro-Vidal A.C."/>
            <person name="Benko-Iseppon A.M."/>
        </authorList>
    </citation>
    <scope>NUCLEOTIDE SEQUENCE [LARGE SCALE GENOMIC DNA]</scope>
    <source>
        <tissue evidence="2">Leaves</tissue>
    </source>
</reference>
<sequence>MHPVAAGGLRQWVRGGDCQLMQIPRGLLRMHVRRHRRRLMGVKVGGDEAQEEADEIARYEDEGDAGDEPHVSPARSQWFDVDIIGSSSMMQPMHASMPAGDGGAHPFPPVDSPDPFFHATLDAGTLDDVFDMIRAPDTVVMSQAVSYRTSRDHRLDPSSSAFVASPHQPHGMGYTAETAAQEPSPPPPPQRPTRTVRPPPCGTGGHLHHGSGYM</sequence>
<gene>
    <name evidence="2" type="ORF">PIB30_027050</name>
</gene>
<keyword evidence="3" id="KW-1185">Reference proteome</keyword>
<protein>
    <submittedName>
        <fullName evidence="2">Uncharacterized protein</fullName>
    </submittedName>
</protein>